<comment type="caution">
    <text evidence="1">The sequence shown here is derived from an EMBL/GenBank/DDBJ whole genome shotgun (WGS) entry which is preliminary data.</text>
</comment>
<name>A0A2P5FGP1_TREOI</name>
<dbReference type="EMBL" id="JXTC01000035">
    <property type="protein sequence ID" value="PON96961.1"/>
    <property type="molecule type" value="Genomic_DNA"/>
</dbReference>
<dbReference type="InParanoid" id="A0A2P5FGP1"/>
<dbReference type="Proteomes" id="UP000237000">
    <property type="component" value="Unassembled WGS sequence"/>
</dbReference>
<proteinExistence type="predicted"/>
<dbReference type="AlphaFoldDB" id="A0A2P5FGP1"/>
<reference evidence="2" key="1">
    <citation type="submission" date="2016-06" db="EMBL/GenBank/DDBJ databases">
        <title>Parallel loss of symbiosis genes in relatives of nitrogen-fixing non-legume Parasponia.</title>
        <authorList>
            <person name="Van Velzen R."/>
            <person name="Holmer R."/>
            <person name="Bu F."/>
            <person name="Rutten L."/>
            <person name="Van Zeijl A."/>
            <person name="Liu W."/>
            <person name="Santuari L."/>
            <person name="Cao Q."/>
            <person name="Sharma T."/>
            <person name="Shen D."/>
            <person name="Roswanjaya Y."/>
            <person name="Wardhani T."/>
            <person name="Kalhor M.S."/>
            <person name="Jansen J."/>
            <person name="Van den Hoogen J."/>
            <person name="Gungor B."/>
            <person name="Hartog M."/>
            <person name="Hontelez J."/>
            <person name="Verver J."/>
            <person name="Yang W.-C."/>
            <person name="Schijlen E."/>
            <person name="Repin R."/>
            <person name="Schilthuizen M."/>
            <person name="Schranz E."/>
            <person name="Heidstra R."/>
            <person name="Miyata K."/>
            <person name="Fedorova E."/>
            <person name="Kohlen W."/>
            <person name="Bisseling T."/>
            <person name="Smit S."/>
            <person name="Geurts R."/>
        </authorList>
    </citation>
    <scope>NUCLEOTIDE SEQUENCE [LARGE SCALE GENOMIC DNA]</scope>
    <source>
        <strain evidence="2">cv. RG33-2</strain>
    </source>
</reference>
<protein>
    <submittedName>
        <fullName evidence="1">Uncharacterized protein</fullName>
    </submittedName>
</protein>
<evidence type="ECO:0000313" key="2">
    <source>
        <dbReference type="Proteomes" id="UP000237000"/>
    </source>
</evidence>
<dbReference type="OrthoDB" id="10432179at2759"/>
<organism evidence="1 2">
    <name type="scientific">Trema orientale</name>
    <name type="common">Charcoal tree</name>
    <name type="synonym">Celtis orientalis</name>
    <dbReference type="NCBI Taxonomy" id="63057"/>
    <lineage>
        <taxon>Eukaryota</taxon>
        <taxon>Viridiplantae</taxon>
        <taxon>Streptophyta</taxon>
        <taxon>Embryophyta</taxon>
        <taxon>Tracheophyta</taxon>
        <taxon>Spermatophyta</taxon>
        <taxon>Magnoliopsida</taxon>
        <taxon>eudicotyledons</taxon>
        <taxon>Gunneridae</taxon>
        <taxon>Pentapetalae</taxon>
        <taxon>rosids</taxon>
        <taxon>fabids</taxon>
        <taxon>Rosales</taxon>
        <taxon>Cannabaceae</taxon>
        <taxon>Trema</taxon>
    </lineage>
</organism>
<keyword evidence="2" id="KW-1185">Reference proteome</keyword>
<evidence type="ECO:0000313" key="1">
    <source>
        <dbReference type="EMBL" id="PON96961.1"/>
    </source>
</evidence>
<sequence length="63" mass="6665">MGASRGAPLLFLRASRSTACLGNSEAENTESNGCSNKRTENALVVVGITSSRPKIGTHSLWQM</sequence>
<gene>
    <name evidence="1" type="ORF">TorRG33x02_073400</name>
</gene>
<accession>A0A2P5FGP1</accession>